<evidence type="ECO:0000256" key="7">
    <source>
        <dbReference type="ARBA" id="ARBA00022723"/>
    </source>
</evidence>
<keyword evidence="15" id="KW-0186">Copper</keyword>
<evidence type="ECO:0000256" key="5">
    <source>
        <dbReference type="ARBA" id="ARBA00022553"/>
    </source>
</evidence>
<evidence type="ECO:0000259" key="21">
    <source>
        <dbReference type="PROSITE" id="PS50846"/>
    </source>
</evidence>
<dbReference type="NCBIfam" id="TIGR00003">
    <property type="entry name" value="copper ion binding protein"/>
    <property type="match status" value="2"/>
</dbReference>
<dbReference type="GO" id="GO:0005507">
    <property type="term" value="F:copper ion binding"/>
    <property type="evidence" value="ECO:0007669"/>
    <property type="project" value="InterPro"/>
</dbReference>
<feature type="transmembrane region" description="Helical" evidence="20">
    <location>
        <begin position="278"/>
        <end position="296"/>
    </location>
</feature>
<keyword evidence="5" id="KW-0597">Phosphoprotein</keyword>
<evidence type="ECO:0000256" key="6">
    <source>
        <dbReference type="ARBA" id="ARBA00022692"/>
    </source>
</evidence>
<evidence type="ECO:0000256" key="13">
    <source>
        <dbReference type="ARBA" id="ARBA00022967"/>
    </source>
</evidence>
<evidence type="ECO:0000313" key="23">
    <source>
        <dbReference type="Proteomes" id="UP000184603"/>
    </source>
</evidence>
<dbReference type="GO" id="GO:0005524">
    <property type="term" value="F:ATP binding"/>
    <property type="evidence" value="ECO:0007669"/>
    <property type="project" value="UniProtKB-UniRule"/>
</dbReference>
<keyword evidence="17 20" id="KW-0472">Membrane</keyword>
<dbReference type="InterPro" id="IPR023299">
    <property type="entry name" value="ATPase_P-typ_cyto_dom_N"/>
</dbReference>
<dbReference type="SFLD" id="SFLDG00002">
    <property type="entry name" value="C1.7:_P-type_atpase_like"/>
    <property type="match status" value="1"/>
</dbReference>
<dbReference type="NCBIfam" id="TIGR01525">
    <property type="entry name" value="ATPase-IB_hvy"/>
    <property type="match status" value="1"/>
</dbReference>
<evidence type="ECO:0000256" key="10">
    <source>
        <dbReference type="ARBA" id="ARBA00022796"/>
    </source>
</evidence>
<dbReference type="InterPro" id="IPR008250">
    <property type="entry name" value="ATPase_P-typ_transduc_dom_A_sf"/>
</dbReference>
<evidence type="ECO:0000256" key="4">
    <source>
        <dbReference type="ARBA" id="ARBA00022475"/>
    </source>
</evidence>
<evidence type="ECO:0000256" key="14">
    <source>
        <dbReference type="ARBA" id="ARBA00022989"/>
    </source>
</evidence>
<dbReference type="FunFam" id="3.30.70.100:FF:000001">
    <property type="entry name" value="ATPase copper transporting beta"/>
    <property type="match status" value="1"/>
</dbReference>
<dbReference type="Pfam" id="PF00702">
    <property type="entry name" value="Hydrolase"/>
    <property type="match status" value="1"/>
</dbReference>
<proteinExistence type="inferred from homology"/>
<dbReference type="FunFam" id="2.70.150.10:FF:000002">
    <property type="entry name" value="Copper-transporting ATPase 1, putative"/>
    <property type="match status" value="1"/>
</dbReference>
<keyword evidence="23" id="KW-1185">Reference proteome</keyword>
<dbReference type="Gene3D" id="2.70.150.10">
    <property type="entry name" value="Calcium-transporting ATPase, cytoplasmic transduction domain A"/>
    <property type="match status" value="1"/>
</dbReference>
<evidence type="ECO:0000256" key="3">
    <source>
        <dbReference type="ARBA" id="ARBA00022448"/>
    </source>
</evidence>
<comment type="catalytic activity">
    <reaction evidence="18">
        <text>Cu(2+)(in) + ATP + H2O = Cu(2+)(out) + ADP + phosphate + H(+)</text>
        <dbReference type="Rhea" id="RHEA:10376"/>
        <dbReference type="ChEBI" id="CHEBI:15377"/>
        <dbReference type="ChEBI" id="CHEBI:15378"/>
        <dbReference type="ChEBI" id="CHEBI:29036"/>
        <dbReference type="ChEBI" id="CHEBI:30616"/>
        <dbReference type="ChEBI" id="CHEBI:43474"/>
        <dbReference type="ChEBI" id="CHEBI:456216"/>
        <dbReference type="EC" id="7.2.2.9"/>
    </reaction>
</comment>
<dbReference type="InterPro" id="IPR036163">
    <property type="entry name" value="HMA_dom_sf"/>
</dbReference>
<dbReference type="GO" id="GO:0005886">
    <property type="term" value="C:plasma membrane"/>
    <property type="evidence" value="ECO:0007669"/>
    <property type="project" value="UniProtKB-SubCell"/>
</dbReference>
<dbReference type="Gene3D" id="3.40.1110.10">
    <property type="entry name" value="Calcium-transporting ATPase, cytoplasmic domain N"/>
    <property type="match status" value="1"/>
</dbReference>
<dbReference type="GO" id="GO:0043682">
    <property type="term" value="F:P-type divalent copper transporter activity"/>
    <property type="evidence" value="ECO:0007669"/>
    <property type="project" value="UniProtKB-EC"/>
</dbReference>
<dbReference type="FunFam" id="3.40.50.1000:FF:000144">
    <property type="entry name" value="copper-transporting ATPase 1 isoform X2"/>
    <property type="match status" value="1"/>
</dbReference>
<keyword evidence="9 20" id="KW-0547">Nucleotide-binding</keyword>
<dbReference type="EMBL" id="FRFE01000004">
    <property type="protein sequence ID" value="SHO45675.1"/>
    <property type="molecule type" value="Genomic_DNA"/>
</dbReference>
<keyword evidence="4 20" id="KW-1003">Cell membrane</keyword>
<dbReference type="InterPro" id="IPR018303">
    <property type="entry name" value="ATPase_P-typ_P_site"/>
</dbReference>
<evidence type="ECO:0000256" key="20">
    <source>
        <dbReference type="RuleBase" id="RU362081"/>
    </source>
</evidence>
<feature type="transmembrane region" description="Helical" evidence="20">
    <location>
        <begin position="463"/>
        <end position="486"/>
    </location>
</feature>
<name>A0A1M7Y1K7_9BACT</name>
<feature type="transmembrane region" description="Helical" evidence="20">
    <location>
        <begin position="174"/>
        <end position="193"/>
    </location>
</feature>
<feature type="transmembrane region" description="Helical" evidence="20">
    <location>
        <begin position="430"/>
        <end position="451"/>
    </location>
</feature>
<keyword evidence="6 20" id="KW-0812">Transmembrane</keyword>
<feature type="domain" description="HMA" evidence="21">
    <location>
        <begin position="81"/>
        <end position="147"/>
    </location>
</feature>
<dbReference type="Gene3D" id="3.40.50.1000">
    <property type="entry name" value="HAD superfamily/HAD-like"/>
    <property type="match status" value="1"/>
</dbReference>
<dbReference type="InterPro" id="IPR017969">
    <property type="entry name" value="Heavy-metal-associated_CS"/>
</dbReference>
<dbReference type="PRINTS" id="PR00942">
    <property type="entry name" value="CUATPASEI"/>
</dbReference>
<feature type="transmembrane region" description="Helical" evidence="20">
    <location>
        <begin position="246"/>
        <end position="266"/>
    </location>
</feature>
<dbReference type="InterPro" id="IPR059000">
    <property type="entry name" value="ATPase_P-type_domA"/>
</dbReference>
<reference evidence="22 23" key="1">
    <citation type="submission" date="2016-12" db="EMBL/GenBank/DDBJ databases">
        <authorList>
            <person name="Song W.-J."/>
            <person name="Kurnit D.M."/>
        </authorList>
    </citation>
    <scope>NUCLEOTIDE SEQUENCE [LARGE SCALE GENOMIC DNA]</scope>
    <source>
        <strain evidence="22 23">DSM 18488</strain>
    </source>
</reference>
<dbReference type="FunFam" id="3.30.70.100:FF:000005">
    <property type="entry name" value="Copper-exporting P-type ATPase A"/>
    <property type="match status" value="1"/>
</dbReference>
<dbReference type="Gene3D" id="3.30.70.100">
    <property type="match status" value="2"/>
</dbReference>
<comment type="subcellular location">
    <subcellularLocation>
        <location evidence="1">Cell membrane</location>
        <topology evidence="1">Multi-pass membrane protein</topology>
    </subcellularLocation>
</comment>
<dbReference type="InterPro" id="IPR027256">
    <property type="entry name" value="P-typ_ATPase_IB"/>
</dbReference>
<keyword evidence="8" id="KW-0677">Repeat</keyword>
<protein>
    <submittedName>
        <fullName evidence="22">Cu+-exporting ATPase</fullName>
    </submittedName>
</protein>
<dbReference type="NCBIfam" id="TIGR01511">
    <property type="entry name" value="ATPase-IB1_Cu"/>
    <property type="match status" value="1"/>
</dbReference>
<dbReference type="SUPFAM" id="SSF81665">
    <property type="entry name" value="Calcium ATPase, transmembrane domain M"/>
    <property type="match status" value="1"/>
</dbReference>
<evidence type="ECO:0000256" key="12">
    <source>
        <dbReference type="ARBA" id="ARBA00022842"/>
    </source>
</evidence>
<accession>A0A1M7Y1K7</accession>
<dbReference type="InterPro" id="IPR044492">
    <property type="entry name" value="P_typ_ATPase_HD_dom"/>
</dbReference>
<dbReference type="SUPFAM" id="SSF56784">
    <property type="entry name" value="HAD-like"/>
    <property type="match status" value="1"/>
</dbReference>
<keyword evidence="3" id="KW-0813">Transport</keyword>
<feature type="transmembrane region" description="Helical" evidence="20">
    <location>
        <begin position="802"/>
        <end position="821"/>
    </location>
</feature>
<dbReference type="PANTHER" id="PTHR43520:SF8">
    <property type="entry name" value="P-TYPE CU(+) TRANSPORTER"/>
    <property type="match status" value="1"/>
</dbReference>
<dbReference type="GO" id="GO:0055070">
    <property type="term" value="P:copper ion homeostasis"/>
    <property type="evidence" value="ECO:0007669"/>
    <property type="project" value="TreeGrafter"/>
</dbReference>
<dbReference type="STRING" id="1121416.SAMN02745220_01173"/>
<dbReference type="InterPro" id="IPR006121">
    <property type="entry name" value="HMA_dom"/>
</dbReference>
<evidence type="ECO:0000256" key="11">
    <source>
        <dbReference type="ARBA" id="ARBA00022840"/>
    </source>
</evidence>
<evidence type="ECO:0000256" key="16">
    <source>
        <dbReference type="ARBA" id="ARBA00023065"/>
    </source>
</evidence>
<comment type="similarity">
    <text evidence="2 20">Belongs to the cation transport ATPase (P-type) (TC 3.A.3) family. Type IB subfamily.</text>
</comment>
<feature type="domain" description="HMA" evidence="21">
    <location>
        <begin position="7"/>
        <end position="73"/>
    </location>
</feature>
<dbReference type="CDD" id="cd02094">
    <property type="entry name" value="P-type_ATPase_Cu-like"/>
    <property type="match status" value="1"/>
</dbReference>
<dbReference type="AlphaFoldDB" id="A0A1M7Y1K7"/>
<dbReference type="InterPro" id="IPR023214">
    <property type="entry name" value="HAD_sf"/>
</dbReference>
<evidence type="ECO:0000256" key="19">
    <source>
        <dbReference type="ARBA" id="ARBA00049289"/>
    </source>
</evidence>
<keyword evidence="10" id="KW-0187">Copper transport</keyword>
<dbReference type="Pfam" id="PF00403">
    <property type="entry name" value="HMA"/>
    <property type="match status" value="2"/>
</dbReference>
<organism evidence="22 23">
    <name type="scientific">Desulfopila aestuarii DSM 18488</name>
    <dbReference type="NCBI Taxonomy" id="1121416"/>
    <lineage>
        <taxon>Bacteria</taxon>
        <taxon>Pseudomonadati</taxon>
        <taxon>Thermodesulfobacteriota</taxon>
        <taxon>Desulfobulbia</taxon>
        <taxon>Desulfobulbales</taxon>
        <taxon>Desulfocapsaceae</taxon>
        <taxon>Desulfopila</taxon>
    </lineage>
</organism>
<dbReference type="GO" id="GO:0016887">
    <property type="term" value="F:ATP hydrolysis activity"/>
    <property type="evidence" value="ECO:0007669"/>
    <property type="project" value="InterPro"/>
</dbReference>
<dbReference type="Proteomes" id="UP000184603">
    <property type="component" value="Unassembled WGS sequence"/>
</dbReference>
<dbReference type="InterPro" id="IPR036412">
    <property type="entry name" value="HAD-like_sf"/>
</dbReference>
<feature type="transmembrane region" description="Helical" evidence="20">
    <location>
        <begin position="205"/>
        <end position="225"/>
    </location>
</feature>
<dbReference type="CDD" id="cd00371">
    <property type="entry name" value="HMA"/>
    <property type="match status" value="2"/>
</dbReference>
<evidence type="ECO:0000256" key="9">
    <source>
        <dbReference type="ARBA" id="ARBA00022741"/>
    </source>
</evidence>
<dbReference type="PROSITE" id="PS01047">
    <property type="entry name" value="HMA_1"/>
    <property type="match status" value="2"/>
</dbReference>
<keyword evidence="7 20" id="KW-0479">Metal-binding</keyword>
<keyword evidence="11 20" id="KW-0067">ATP-binding</keyword>
<evidence type="ECO:0000313" key="22">
    <source>
        <dbReference type="EMBL" id="SHO45675.1"/>
    </source>
</evidence>
<evidence type="ECO:0000256" key="8">
    <source>
        <dbReference type="ARBA" id="ARBA00022737"/>
    </source>
</evidence>
<dbReference type="GO" id="GO:0140581">
    <property type="term" value="F:P-type monovalent copper transporter activity"/>
    <property type="evidence" value="ECO:0007669"/>
    <property type="project" value="UniProtKB-EC"/>
</dbReference>
<dbReference type="PANTHER" id="PTHR43520">
    <property type="entry name" value="ATP7, ISOFORM B"/>
    <property type="match status" value="1"/>
</dbReference>
<dbReference type="SUPFAM" id="SSF81653">
    <property type="entry name" value="Calcium ATPase, transduction domain A"/>
    <property type="match status" value="1"/>
</dbReference>
<evidence type="ECO:0000256" key="1">
    <source>
        <dbReference type="ARBA" id="ARBA00004651"/>
    </source>
</evidence>
<dbReference type="Pfam" id="PF00122">
    <property type="entry name" value="E1-E2_ATPase"/>
    <property type="match status" value="1"/>
</dbReference>
<keyword evidence="13" id="KW-1278">Translocase</keyword>
<keyword evidence="12" id="KW-0460">Magnesium</keyword>
<dbReference type="PRINTS" id="PR00943">
    <property type="entry name" value="CUATPASE"/>
</dbReference>
<evidence type="ECO:0000256" key="15">
    <source>
        <dbReference type="ARBA" id="ARBA00023008"/>
    </source>
</evidence>
<dbReference type="InterPro" id="IPR023298">
    <property type="entry name" value="ATPase_P-typ_TM_dom_sf"/>
</dbReference>
<evidence type="ECO:0000256" key="17">
    <source>
        <dbReference type="ARBA" id="ARBA00023136"/>
    </source>
</evidence>
<keyword evidence="14 20" id="KW-1133">Transmembrane helix</keyword>
<comment type="catalytic activity">
    <reaction evidence="19">
        <text>Cu(+)(in) + ATP + H2O = Cu(+)(out) + ADP + phosphate + H(+)</text>
        <dbReference type="Rhea" id="RHEA:25792"/>
        <dbReference type="ChEBI" id="CHEBI:15377"/>
        <dbReference type="ChEBI" id="CHEBI:15378"/>
        <dbReference type="ChEBI" id="CHEBI:30616"/>
        <dbReference type="ChEBI" id="CHEBI:43474"/>
        <dbReference type="ChEBI" id="CHEBI:49552"/>
        <dbReference type="ChEBI" id="CHEBI:456216"/>
        <dbReference type="EC" id="7.2.2.8"/>
    </reaction>
</comment>
<dbReference type="PRINTS" id="PR00119">
    <property type="entry name" value="CATATPASE"/>
</dbReference>
<feature type="transmembrane region" description="Helical" evidence="20">
    <location>
        <begin position="774"/>
        <end position="796"/>
    </location>
</feature>
<dbReference type="PROSITE" id="PS00154">
    <property type="entry name" value="ATPASE_E1_E2"/>
    <property type="match status" value="1"/>
</dbReference>
<dbReference type="SFLD" id="SFLDS00003">
    <property type="entry name" value="Haloacid_Dehalogenase"/>
    <property type="match status" value="1"/>
</dbReference>
<dbReference type="InterPro" id="IPR006122">
    <property type="entry name" value="HMA_Cu_ion-bd"/>
</dbReference>
<evidence type="ECO:0000256" key="2">
    <source>
        <dbReference type="ARBA" id="ARBA00006024"/>
    </source>
</evidence>
<gene>
    <name evidence="22" type="ORF">SAMN02745220_01173</name>
</gene>
<dbReference type="PROSITE" id="PS50846">
    <property type="entry name" value="HMA_2"/>
    <property type="match status" value="2"/>
</dbReference>
<dbReference type="InterPro" id="IPR001757">
    <property type="entry name" value="P_typ_ATPase"/>
</dbReference>
<evidence type="ECO:0000256" key="18">
    <source>
        <dbReference type="ARBA" id="ARBA00047424"/>
    </source>
</evidence>
<dbReference type="SFLD" id="SFLDF00027">
    <property type="entry name" value="p-type_atpase"/>
    <property type="match status" value="1"/>
</dbReference>
<sequence>MAGTHLKKSKVDVIGMHCAACSSRIERVLAATEGVMAASVNLAAETLDLEWDEQSIGYDEIQERIRNLGFELGSLPERNESTLEFSIGGMHCASCSSRIENVVGKLAGVHLAEVNLATESARVIVDRTECGIRKIRETIEGLGFTATISGDRVEEFSQKRAAALTNLQEMKKRLVAMLLLAVPLLYIAMGEMVGLPLPYFLTPHAYPLAFGLCQLILVLPIVWLGRSFYLIGIPALIRKIPNMDSLIAVGTGSALIYSCWNLAEIALGIDPMHKAMDLYFESAGVLIALVSLGKYMETRSKLSTSDAIRQLLELTPDKATLLENGEQREISAEAIEHGDILLIRPGERIAVDGKITEGESSIDESMLTGESMPVTKSVSDTVYGGTLNRNGVLKIECQKTGGNTVLARIVRMVQEAQGSKAPIASLADRISLYFVPTVMAIAAITGILWFLVGGVEFTQALRFFIAVMVIACPCAMGLATPTSLMVGMGRGAQLGILVRNGAALELSEKIGVIVLDKTGTLTEGKPEVTDVVVFDDMTEDQFVQLVASAEQSSEHPLAEAVVNYAKKKNLQLVQPSVFTAFGGRGIGAIVNGQKLNVGNREFMVENEITIDSSAMKKIEALSDRGKTVLFVAVGNSLQGYLAVADKLKPESVKAVEHLKKQGMRLVMLTGDQQKTAEAIAAEAGISEVIAEVLPEDKAKNIIRFQEKGLKVAMVGDGINDAPALAQADVGIAMGTGIDIAVESGDIVLMKGNLDGIYGALALSKAVMRNIRQNLFWAFAFNVIGIPVAAGVLYIFGGPTLNPMLAGAAMAMSSVTVVTNALRLRFFSIT</sequence>
<keyword evidence="16" id="KW-0406">Ion transport</keyword>
<dbReference type="NCBIfam" id="TIGR01494">
    <property type="entry name" value="ATPase_P-type"/>
    <property type="match status" value="1"/>
</dbReference>
<dbReference type="SUPFAM" id="SSF55008">
    <property type="entry name" value="HMA, heavy metal-associated domain"/>
    <property type="match status" value="2"/>
</dbReference>